<dbReference type="Pfam" id="PF01022">
    <property type="entry name" value="HTH_5"/>
    <property type="match status" value="1"/>
</dbReference>
<evidence type="ECO:0000313" key="3">
    <source>
        <dbReference type="Proteomes" id="UP000448292"/>
    </source>
</evidence>
<dbReference type="Pfam" id="PF13310">
    <property type="entry name" value="Virulence_RhuM"/>
    <property type="match status" value="1"/>
</dbReference>
<dbReference type="InterPro" id="IPR011204">
    <property type="entry name" value="Virulence_RhuM-like"/>
</dbReference>
<feature type="domain" description="HTH arsR-type" evidence="1">
    <location>
        <begin position="33"/>
        <end position="57"/>
    </location>
</feature>
<comment type="caution">
    <text evidence="2">The sequence shown here is derived from an EMBL/GenBank/DDBJ whole genome shotgun (WGS) entry which is preliminary data.</text>
</comment>
<proteinExistence type="predicted"/>
<feature type="non-terminal residue" evidence="2">
    <location>
        <position position="109"/>
    </location>
</feature>
<reference evidence="2 3" key="1">
    <citation type="submission" date="2018-06" db="EMBL/GenBank/DDBJ databases">
        <title>Complete genome of Desulfovibrio indonesiensis P37SLT.</title>
        <authorList>
            <person name="Crispim J.S."/>
            <person name="Vidigal P.M.P."/>
            <person name="Silva L.C.F."/>
            <person name="Laguardia C.N."/>
            <person name="Araujo L.C."/>
            <person name="Dias R.S."/>
            <person name="Sousa M.P."/>
            <person name="Paula S.O."/>
            <person name="Silva C."/>
        </authorList>
    </citation>
    <scope>NUCLEOTIDE SEQUENCE [LARGE SCALE GENOMIC DNA]</scope>
    <source>
        <strain evidence="2 3">P37SLT</strain>
    </source>
</reference>
<dbReference type="InterPro" id="IPR001845">
    <property type="entry name" value="HTH_ArsR_DNA-bd_dom"/>
</dbReference>
<dbReference type="EMBL" id="QMIE01000144">
    <property type="protein sequence ID" value="TVM10035.1"/>
    <property type="molecule type" value="Genomic_DNA"/>
</dbReference>
<evidence type="ECO:0000313" key="2">
    <source>
        <dbReference type="EMBL" id="TVM10035.1"/>
    </source>
</evidence>
<keyword evidence="3" id="KW-1185">Reference proteome</keyword>
<name>A0A7M3M9Q3_9BACT</name>
<protein>
    <recommendedName>
        <fullName evidence="1">HTH arsR-type domain-containing protein</fullName>
    </recommendedName>
</protein>
<dbReference type="PANTHER" id="PTHR35810">
    <property type="entry name" value="CYTOPLASMIC PROTEIN-RELATED"/>
    <property type="match status" value="1"/>
</dbReference>
<dbReference type="GO" id="GO:0003700">
    <property type="term" value="F:DNA-binding transcription factor activity"/>
    <property type="evidence" value="ECO:0007669"/>
    <property type="project" value="InterPro"/>
</dbReference>
<organism evidence="2 3">
    <name type="scientific">Oceanidesulfovibrio indonesiensis</name>
    <dbReference type="NCBI Taxonomy" id="54767"/>
    <lineage>
        <taxon>Bacteria</taxon>
        <taxon>Pseudomonadati</taxon>
        <taxon>Thermodesulfobacteriota</taxon>
        <taxon>Desulfovibrionia</taxon>
        <taxon>Desulfovibrionales</taxon>
        <taxon>Desulfovibrionaceae</taxon>
        <taxon>Oceanidesulfovibrio</taxon>
    </lineage>
</organism>
<evidence type="ECO:0000259" key="1">
    <source>
        <dbReference type="Pfam" id="PF01022"/>
    </source>
</evidence>
<dbReference type="AlphaFoldDB" id="A0A7M3M9Q3"/>
<gene>
    <name evidence="2" type="ORF">DPQ33_19040</name>
</gene>
<accession>A0A7M3M9Q3</accession>
<dbReference type="PANTHER" id="PTHR35810:SF1">
    <property type="entry name" value="CYTOPLASMIC PROTEIN"/>
    <property type="match status" value="1"/>
</dbReference>
<dbReference type="RefSeq" id="WP_144304733.1">
    <property type="nucleotide sequence ID" value="NZ_QMIE01000144.1"/>
</dbReference>
<dbReference type="Proteomes" id="UP000448292">
    <property type="component" value="Unassembled WGS sequence"/>
</dbReference>
<dbReference type="OrthoDB" id="9802752at2"/>
<sequence length="109" mass="12053">MSEPTTGEILLYTAPGGNVQVNCLFQGETLWLSLNQIAELFGKDKSTISRHLKNIFDSGELDKSAVVAKNATTAADGKTYQVEYYNLDAIISVGYRVNSTRATQFRIWS</sequence>